<dbReference type="NCBIfam" id="TIGR01414">
    <property type="entry name" value="autotrans_barl"/>
    <property type="match status" value="1"/>
</dbReference>
<dbReference type="PROSITE" id="PS51208">
    <property type="entry name" value="AUTOTRANSPORTER"/>
    <property type="match status" value="1"/>
</dbReference>
<dbReference type="PRINTS" id="PR01484">
    <property type="entry name" value="PRTACTNFAMLY"/>
</dbReference>
<organism evidence="4 5">
    <name type="scientific">Pragia fontium DSM 5563 = ATCC 49100</name>
    <dbReference type="NCBI Taxonomy" id="1122977"/>
    <lineage>
        <taxon>Bacteria</taxon>
        <taxon>Pseudomonadati</taxon>
        <taxon>Pseudomonadota</taxon>
        <taxon>Gammaproteobacteria</taxon>
        <taxon>Enterobacterales</taxon>
        <taxon>Budviciaceae</taxon>
        <taxon>Pragia</taxon>
    </lineage>
</organism>
<evidence type="ECO:0000313" key="5">
    <source>
        <dbReference type="Proteomes" id="UP000226420"/>
    </source>
</evidence>
<proteinExistence type="predicted"/>
<evidence type="ECO:0000256" key="2">
    <source>
        <dbReference type="SAM" id="MobiDB-lite"/>
    </source>
</evidence>
<dbReference type="InterPro" id="IPR006315">
    <property type="entry name" value="OM_autotransptr_brl_dom"/>
</dbReference>
<dbReference type="Pfam" id="PF03797">
    <property type="entry name" value="Autotransporter"/>
    <property type="match status" value="1"/>
</dbReference>
<dbReference type="InterPro" id="IPR012332">
    <property type="entry name" value="Autotransporter_pectin_lyase_C"/>
</dbReference>
<dbReference type="InterPro" id="IPR036709">
    <property type="entry name" value="Autotransporte_beta_dom_sf"/>
</dbReference>
<dbReference type="PANTHER" id="PTHR35037">
    <property type="entry name" value="C-TERMINAL REGION OF AIDA-LIKE PROTEIN"/>
    <property type="match status" value="1"/>
</dbReference>
<evidence type="ECO:0000313" key="4">
    <source>
        <dbReference type="EMBL" id="SFC81825.1"/>
    </source>
</evidence>
<protein>
    <submittedName>
        <fullName evidence="4">Outer membrane autotransporter barrel domain-containing protein</fullName>
    </submittedName>
</protein>
<dbReference type="Proteomes" id="UP000226420">
    <property type="component" value="Unassembled WGS sequence"/>
</dbReference>
<feature type="domain" description="Autotransporter" evidence="3">
    <location>
        <begin position="686"/>
        <end position="954"/>
    </location>
</feature>
<dbReference type="InterPro" id="IPR005546">
    <property type="entry name" value="Autotransporte_beta"/>
</dbReference>
<dbReference type="InterPro" id="IPR004899">
    <property type="entry name" value="Pertactin_central"/>
</dbReference>
<dbReference type="InterPro" id="IPR051551">
    <property type="entry name" value="Autotransporter_adhesion"/>
</dbReference>
<dbReference type="RefSeq" id="WP_083399662.1">
    <property type="nucleotide sequence ID" value="NZ_FOLW01000004.1"/>
</dbReference>
<dbReference type="Pfam" id="PF03212">
    <property type="entry name" value="Pertactin"/>
    <property type="match status" value="1"/>
</dbReference>
<feature type="region of interest" description="Disordered" evidence="2">
    <location>
        <begin position="633"/>
        <end position="652"/>
    </location>
</feature>
<dbReference type="AlphaFoldDB" id="A0AAJ5BH77"/>
<dbReference type="InterPro" id="IPR003991">
    <property type="entry name" value="Pertactin_virulence_factor"/>
</dbReference>
<dbReference type="SUPFAM" id="SSF51126">
    <property type="entry name" value="Pectin lyase-like"/>
    <property type="match status" value="1"/>
</dbReference>
<reference evidence="4 5" key="1">
    <citation type="submission" date="2016-10" db="EMBL/GenBank/DDBJ databases">
        <authorList>
            <person name="Varghese N."/>
            <person name="Submissions S."/>
        </authorList>
    </citation>
    <scope>NUCLEOTIDE SEQUENCE [LARGE SCALE GENOMIC DNA]</scope>
    <source>
        <strain evidence="4 5">DSM 5563</strain>
    </source>
</reference>
<dbReference type="EMBL" id="FOLW01000004">
    <property type="protein sequence ID" value="SFC81825.1"/>
    <property type="molecule type" value="Genomic_DNA"/>
</dbReference>
<dbReference type="SUPFAM" id="SSF103515">
    <property type="entry name" value="Autotransporter"/>
    <property type="match status" value="1"/>
</dbReference>
<sequence length="954" mass="99850">MESLFFQNKVHKEFVIKFPRSVKNTRLTIASLISLGVLALPYHVLAADLGSQVADNIVLNNGDRIIADHIHAANTLAGILSKGTANINLAQDVTITAEGNNLVNAIEIQGNNGVLTADRLTINAKGSNLTSGIMVTGANNRLDLGSDSHITVGSNSVSGNSYGISLANGSTLNANRLTIDGQVAGIVLNDAGTKANLGEGSVIKANRSAGVILNNGGVGDNIIFEASKLSIMTQGDNISGILMGKYTSADLGSGSSIKTEGKNAIGIAAQGEFTADALTISTQGSGSVAFGVVGESTVNIGANSHISANDSIGMNIGSIGGASVVNFRGSVTERNSVYSTGAAPTGVATLFANSTLNLAYTDINIDSSQGAGYGVIAMSKGTFNGDNLTINGNASTTGILAVADGKVNLTGDTAINLADPNEVAISNGEATLSLTGGMVNASGKMTINGSVLSYQGTTDLDMQSGSLWHGKAQNDLANNGVINLSLTDSQWNMTADSTIDNLVLNQSIVDFSAGSPVTRLSRNGNSDDKLLTVGDLSGNGHFVLRTNIVGDGHGVNNSGDRLIVAGTSAGNHQLTVLNRGSLATTGDEVLTLVKTQDGQATFTSTGQTELGGYLYDVRKNGNDWQMYAVGAVPPKTDPKLDPDPEDKPNPPITTTADAGANFLNVGYLMNYAETQTLLQRMGDLRQNSDRGNMWLRGFAGKFDSFSGGKLSRFDMSYSGMQLGADKRLSAELPLFVGLFMGQTHGSPDYRSGDGTTKSDSAGLYTTYLASNGFYLDGVAKYTHVKNSFNVKDTQDNRVSGNGNADGFSVSLESGQKFSLNQPGNGFYIEPQAQFTYSHQGASNIVASNGLKIDLGSYESMTGRASTLLGYELSQGDNTFNVYLKTGIVREFEGDVDYRLNGSAENHTFKGNWWNNGVGVSAQLAKQHTFYLSADSSTGHKFDQRQINGGYRFSF</sequence>
<dbReference type="GO" id="GO:0019867">
    <property type="term" value="C:outer membrane"/>
    <property type="evidence" value="ECO:0007669"/>
    <property type="project" value="InterPro"/>
</dbReference>
<name>A0AAJ5BH77_9GAMM</name>
<dbReference type="Gene3D" id="2.160.20.20">
    <property type="match status" value="1"/>
</dbReference>
<accession>A0AAJ5BH77</accession>
<dbReference type="InterPro" id="IPR011050">
    <property type="entry name" value="Pectin_lyase_fold/virulence"/>
</dbReference>
<dbReference type="SMART" id="SM00869">
    <property type="entry name" value="Autotransporter"/>
    <property type="match status" value="1"/>
</dbReference>
<comment type="caution">
    <text evidence="4">The sequence shown here is derived from an EMBL/GenBank/DDBJ whole genome shotgun (WGS) entry which is preliminary data.</text>
</comment>
<evidence type="ECO:0000259" key="3">
    <source>
        <dbReference type="PROSITE" id="PS51208"/>
    </source>
</evidence>
<evidence type="ECO:0000256" key="1">
    <source>
        <dbReference type="ARBA" id="ARBA00022729"/>
    </source>
</evidence>
<dbReference type="PANTHER" id="PTHR35037:SF7">
    <property type="entry name" value="AUTOTRANSPORTER"/>
    <property type="match status" value="1"/>
</dbReference>
<gene>
    <name evidence="4" type="ORF">SAMN02745723_104211</name>
</gene>
<keyword evidence="1" id="KW-0732">Signal</keyword>
<feature type="compositionally biased region" description="Basic and acidic residues" evidence="2">
    <location>
        <begin position="636"/>
        <end position="648"/>
    </location>
</feature>
<dbReference type="Gene3D" id="2.40.128.130">
    <property type="entry name" value="Autotransporter beta-domain"/>
    <property type="match status" value="1"/>
</dbReference>